<dbReference type="Proteomes" id="UP000095281">
    <property type="component" value="Unplaced"/>
</dbReference>
<sequence>MAGKRTRHDAGFPSPASSDLIHIFWKQISTSMEGTSPSASEAENKIVLRIRMGQELPSEVLTIKNFMNTARLFKIKISHGINDFVEVEPNMGIVGKQSERQVTFKLKTVESLQKNLKPNVYLHMKDTTDMEKTAKEQWEVLKASKDPADTIAAKIFTLIFVFDEEGTGSTN</sequence>
<organism evidence="1 2">
    <name type="scientific">Meloidogyne hapla</name>
    <name type="common">Root-knot nematode worm</name>
    <dbReference type="NCBI Taxonomy" id="6305"/>
    <lineage>
        <taxon>Eukaryota</taxon>
        <taxon>Metazoa</taxon>
        <taxon>Ecdysozoa</taxon>
        <taxon>Nematoda</taxon>
        <taxon>Chromadorea</taxon>
        <taxon>Rhabditida</taxon>
        <taxon>Tylenchina</taxon>
        <taxon>Tylenchomorpha</taxon>
        <taxon>Tylenchoidea</taxon>
        <taxon>Meloidogynidae</taxon>
        <taxon>Meloidogyninae</taxon>
        <taxon>Meloidogyne</taxon>
    </lineage>
</organism>
<proteinExistence type="predicted"/>
<keyword evidence="1" id="KW-1185">Reference proteome</keyword>
<name>A0A1I8BS23_MELHA</name>
<accession>A0A1I8BS23</accession>
<protein>
    <submittedName>
        <fullName evidence="2">Major sperm protein</fullName>
    </submittedName>
</protein>
<dbReference type="WBParaSite" id="MhA1_Contig468.frz3.gene10">
    <property type="protein sequence ID" value="MhA1_Contig468.frz3.gene10"/>
    <property type="gene ID" value="MhA1_Contig468.frz3.gene10"/>
</dbReference>
<evidence type="ECO:0000313" key="1">
    <source>
        <dbReference type="Proteomes" id="UP000095281"/>
    </source>
</evidence>
<dbReference type="AlphaFoldDB" id="A0A1I8BS23"/>
<reference evidence="2" key="1">
    <citation type="submission" date="2016-11" db="UniProtKB">
        <authorList>
            <consortium name="WormBaseParasite"/>
        </authorList>
    </citation>
    <scope>IDENTIFICATION</scope>
</reference>
<evidence type="ECO:0000313" key="2">
    <source>
        <dbReference type="WBParaSite" id="MhA1_Contig468.frz3.gene10"/>
    </source>
</evidence>